<name>A0A6A6HDV3_VIRVR</name>
<keyword evidence="1" id="KW-0808">Transferase</keyword>
<keyword evidence="2" id="KW-1185">Reference proteome</keyword>
<dbReference type="PANTHER" id="PTHR10811">
    <property type="entry name" value="FRINGE-RELATED"/>
    <property type="match status" value="1"/>
</dbReference>
<dbReference type="OrthoDB" id="414175at2759"/>
<dbReference type="Pfam" id="PF04646">
    <property type="entry name" value="DUF604"/>
    <property type="match status" value="1"/>
</dbReference>
<reference evidence="1" key="1">
    <citation type="journal article" date="2020" name="Stud. Mycol.">
        <title>101 Dothideomycetes genomes: a test case for predicting lifestyles and emergence of pathogens.</title>
        <authorList>
            <person name="Haridas S."/>
            <person name="Albert R."/>
            <person name="Binder M."/>
            <person name="Bloem J."/>
            <person name="Labutti K."/>
            <person name="Salamov A."/>
            <person name="Andreopoulos B."/>
            <person name="Baker S."/>
            <person name="Barry K."/>
            <person name="Bills G."/>
            <person name="Bluhm B."/>
            <person name="Cannon C."/>
            <person name="Castanera R."/>
            <person name="Culley D."/>
            <person name="Daum C."/>
            <person name="Ezra D."/>
            <person name="Gonzalez J."/>
            <person name="Henrissat B."/>
            <person name="Kuo A."/>
            <person name="Liang C."/>
            <person name="Lipzen A."/>
            <person name="Lutzoni F."/>
            <person name="Magnuson J."/>
            <person name="Mondo S."/>
            <person name="Nolan M."/>
            <person name="Ohm R."/>
            <person name="Pangilinan J."/>
            <person name="Park H.-J."/>
            <person name="Ramirez L."/>
            <person name="Alfaro M."/>
            <person name="Sun H."/>
            <person name="Tritt A."/>
            <person name="Yoshinaga Y."/>
            <person name="Zwiers L.-H."/>
            <person name="Turgeon B."/>
            <person name="Goodwin S."/>
            <person name="Spatafora J."/>
            <person name="Crous P."/>
            <person name="Grigoriev I."/>
        </authorList>
    </citation>
    <scope>NUCLEOTIDE SEQUENCE</scope>
    <source>
        <strain evidence="1">Tuck. ex Michener</strain>
    </source>
</reference>
<protein>
    <submittedName>
        <fullName evidence="1">Glycosyltransferase family 31 protein</fullName>
    </submittedName>
</protein>
<evidence type="ECO:0000313" key="1">
    <source>
        <dbReference type="EMBL" id="KAF2236071.1"/>
    </source>
</evidence>
<gene>
    <name evidence="1" type="ORF">EV356DRAFT_498911</name>
</gene>
<dbReference type="GO" id="GO:0016740">
    <property type="term" value="F:transferase activity"/>
    <property type="evidence" value="ECO:0007669"/>
    <property type="project" value="UniProtKB-KW"/>
</dbReference>
<dbReference type="InterPro" id="IPR006740">
    <property type="entry name" value="DUF604"/>
</dbReference>
<proteinExistence type="predicted"/>
<sequence length="314" mass="35623">MEFGEGTHAVGDSQERRHVSIAQAMFLMKEPRHEWFIVFDDDTFFVSLPHLLHALEPFDPKKPHFLGQVSESRFHFHNAAFMPFGGAGTILTGPVLKQINDHYKTCIDRPRDNADVNPKPPGGDMLLKFCVEEADGTSTTSLELLPGLHQVDLHGDPWGWYESGLMQLLTLHHYHTFAVFPMLEASLVTDVCGDCFLQRYRFQDETVFTNGVSIVKYPNGLEHIPFHKVEQTFTSSGPGEFTDSLGELRPKLTEGVGKLSWRFETAIKTDDGLVRQFYVSRDNEKNGVEGRPDSVYELIFHDSDSSRSLLHGWR</sequence>
<dbReference type="Proteomes" id="UP000800092">
    <property type="component" value="Unassembled WGS sequence"/>
</dbReference>
<accession>A0A6A6HDV3</accession>
<dbReference type="AlphaFoldDB" id="A0A6A6HDV3"/>
<dbReference type="EMBL" id="ML991787">
    <property type="protein sequence ID" value="KAF2236071.1"/>
    <property type="molecule type" value="Genomic_DNA"/>
</dbReference>
<organism evidence="1 2">
    <name type="scientific">Viridothelium virens</name>
    <name type="common">Speckled blister lichen</name>
    <name type="synonym">Trypethelium virens</name>
    <dbReference type="NCBI Taxonomy" id="1048519"/>
    <lineage>
        <taxon>Eukaryota</taxon>
        <taxon>Fungi</taxon>
        <taxon>Dikarya</taxon>
        <taxon>Ascomycota</taxon>
        <taxon>Pezizomycotina</taxon>
        <taxon>Dothideomycetes</taxon>
        <taxon>Dothideomycetes incertae sedis</taxon>
        <taxon>Trypetheliales</taxon>
        <taxon>Trypetheliaceae</taxon>
        <taxon>Viridothelium</taxon>
    </lineage>
</organism>
<evidence type="ECO:0000313" key="2">
    <source>
        <dbReference type="Proteomes" id="UP000800092"/>
    </source>
</evidence>
<dbReference type="Gene3D" id="3.90.550.50">
    <property type="match status" value="1"/>
</dbReference>